<reference evidence="15 16" key="1">
    <citation type="submission" date="2020-07" db="EMBL/GenBank/DDBJ databases">
        <title>Genomic Encyclopedia of Type Strains, Phase IV (KMG-V): Genome sequencing to study the core and pangenomes of soil and plant-associated prokaryotes.</title>
        <authorList>
            <person name="Whitman W."/>
        </authorList>
    </citation>
    <scope>NUCLEOTIDE SEQUENCE [LARGE SCALE GENOMIC DNA]</scope>
    <source>
        <strain evidence="15 16">SAS40</strain>
    </source>
</reference>
<evidence type="ECO:0000256" key="11">
    <source>
        <dbReference type="PROSITE-ProRule" id="PRU01360"/>
    </source>
</evidence>
<dbReference type="InterPro" id="IPR012910">
    <property type="entry name" value="Plug_dom"/>
</dbReference>
<dbReference type="InterPro" id="IPR036942">
    <property type="entry name" value="Beta-barrel_TonB_sf"/>
</dbReference>
<accession>A0A7Y9ITX8</accession>
<gene>
    <name evidence="15" type="ORF">FHW18_002242</name>
</gene>
<comment type="caution">
    <text evidence="15">The sequence shown here is derived from an EMBL/GenBank/DDBJ whole genome shotgun (WGS) entry which is preliminary data.</text>
</comment>
<dbReference type="Pfam" id="PF07715">
    <property type="entry name" value="Plug"/>
    <property type="match status" value="1"/>
</dbReference>
<organism evidence="15 16">
    <name type="scientific">Pigmentiphaga litoralis</name>
    <dbReference type="NCBI Taxonomy" id="516702"/>
    <lineage>
        <taxon>Bacteria</taxon>
        <taxon>Pseudomonadati</taxon>
        <taxon>Pseudomonadota</taxon>
        <taxon>Betaproteobacteria</taxon>
        <taxon>Burkholderiales</taxon>
        <taxon>Alcaligenaceae</taxon>
        <taxon>Pigmentiphaga</taxon>
    </lineage>
</organism>
<keyword evidence="4 11" id="KW-1134">Transmembrane beta strand</keyword>
<dbReference type="PROSITE" id="PS52016">
    <property type="entry name" value="TONB_DEPENDENT_REC_3"/>
    <property type="match status" value="1"/>
</dbReference>
<dbReference type="InterPro" id="IPR039426">
    <property type="entry name" value="TonB-dep_rcpt-like"/>
</dbReference>
<dbReference type="InterPro" id="IPR000531">
    <property type="entry name" value="Beta-barrel_TonB"/>
</dbReference>
<proteinExistence type="inferred from homology"/>
<evidence type="ECO:0000256" key="5">
    <source>
        <dbReference type="ARBA" id="ARBA00022692"/>
    </source>
</evidence>
<evidence type="ECO:0000256" key="1">
    <source>
        <dbReference type="ARBA" id="ARBA00004571"/>
    </source>
</evidence>
<comment type="subcellular location">
    <subcellularLocation>
        <location evidence="1 11">Cell outer membrane</location>
        <topology evidence="1 11">Multi-pass membrane protein</topology>
    </subcellularLocation>
</comment>
<comment type="similarity">
    <text evidence="2 11 12">Belongs to the TonB-dependent receptor family.</text>
</comment>
<evidence type="ECO:0000256" key="4">
    <source>
        <dbReference type="ARBA" id="ARBA00022452"/>
    </source>
</evidence>
<keyword evidence="3 11" id="KW-0813">Transport</keyword>
<dbReference type="SUPFAM" id="SSF56935">
    <property type="entry name" value="Porins"/>
    <property type="match status" value="1"/>
</dbReference>
<dbReference type="Pfam" id="PF00593">
    <property type="entry name" value="TonB_dep_Rec_b-barrel"/>
    <property type="match status" value="1"/>
</dbReference>
<evidence type="ECO:0000256" key="3">
    <source>
        <dbReference type="ARBA" id="ARBA00022448"/>
    </source>
</evidence>
<dbReference type="InterPro" id="IPR037066">
    <property type="entry name" value="Plug_dom_sf"/>
</dbReference>
<keyword evidence="5 11" id="KW-0812">Transmembrane</keyword>
<evidence type="ECO:0000313" key="16">
    <source>
        <dbReference type="Proteomes" id="UP000542125"/>
    </source>
</evidence>
<protein>
    <submittedName>
        <fullName evidence="15">Iron complex outermembrane receptor protein</fullName>
    </submittedName>
</protein>
<dbReference type="Gene3D" id="2.40.170.20">
    <property type="entry name" value="TonB-dependent receptor, beta-barrel domain"/>
    <property type="match status" value="1"/>
</dbReference>
<keyword evidence="8 11" id="KW-0472">Membrane</keyword>
<dbReference type="PANTHER" id="PTHR30069:SF29">
    <property type="entry name" value="HEMOGLOBIN AND HEMOGLOBIN-HAPTOGLOBIN-BINDING PROTEIN 1-RELATED"/>
    <property type="match status" value="1"/>
</dbReference>
<evidence type="ECO:0000313" key="15">
    <source>
        <dbReference type="EMBL" id="NYE82971.1"/>
    </source>
</evidence>
<name>A0A7Y9ITX8_9BURK</name>
<keyword evidence="10 11" id="KW-0998">Cell outer membrane</keyword>
<evidence type="ECO:0000259" key="14">
    <source>
        <dbReference type="Pfam" id="PF07715"/>
    </source>
</evidence>
<dbReference type="PANTHER" id="PTHR30069">
    <property type="entry name" value="TONB-DEPENDENT OUTER MEMBRANE RECEPTOR"/>
    <property type="match status" value="1"/>
</dbReference>
<keyword evidence="6" id="KW-0732">Signal</keyword>
<evidence type="ECO:0000256" key="7">
    <source>
        <dbReference type="ARBA" id="ARBA00023077"/>
    </source>
</evidence>
<dbReference type="GO" id="GO:0044718">
    <property type="term" value="P:siderophore transmembrane transport"/>
    <property type="evidence" value="ECO:0007669"/>
    <property type="project" value="TreeGrafter"/>
</dbReference>
<keyword evidence="9 15" id="KW-0675">Receptor</keyword>
<feature type="domain" description="TonB-dependent receptor-like beta-barrel" evidence="13">
    <location>
        <begin position="241"/>
        <end position="575"/>
    </location>
</feature>
<feature type="domain" description="TonB-dependent receptor plug" evidence="14">
    <location>
        <begin position="55"/>
        <end position="166"/>
    </location>
</feature>
<evidence type="ECO:0000256" key="2">
    <source>
        <dbReference type="ARBA" id="ARBA00009810"/>
    </source>
</evidence>
<dbReference type="EMBL" id="JACBYR010000001">
    <property type="protein sequence ID" value="NYE82971.1"/>
    <property type="molecule type" value="Genomic_DNA"/>
</dbReference>
<evidence type="ECO:0000256" key="12">
    <source>
        <dbReference type="RuleBase" id="RU003357"/>
    </source>
</evidence>
<dbReference type="AlphaFoldDB" id="A0A7Y9ITX8"/>
<evidence type="ECO:0000256" key="6">
    <source>
        <dbReference type="ARBA" id="ARBA00022729"/>
    </source>
</evidence>
<evidence type="ECO:0000256" key="8">
    <source>
        <dbReference type="ARBA" id="ARBA00023136"/>
    </source>
</evidence>
<keyword evidence="7 12" id="KW-0798">TonB box</keyword>
<evidence type="ECO:0000256" key="10">
    <source>
        <dbReference type="ARBA" id="ARBA00023237"/>
    </source>
</evidence>
<dbReference type="RefSeq" id="WP_257022098.1">
    <property type="nucleotide sequence ID" value="NZ_JACBYR010000001.1"/>
</dbReference>
<dbReference type="GO" id="GO:0015344">
    <property type="term" value="F:siderophore uptake transmembrane transporter activity"/>
    <property type="evidence" value="ECO:0007669"/>
    <property type="project" value="TreeGrafter"/>
</dbReference>
<evidence type="ECO:0000259" key="13">
    <source>
        <dbReference type="Pfam" id="PF00593"/>
    </source>
</evidence>
<dbReference type="Gene3D" id="2.170.130.10">
    <property type="entry name" value="TonB-dependent receptor, plug domain"/>
    <property type="match status" value="1"/>
</dbReference>
<sequence>MTATASMAGNGPAGDTLTLDTITPDTDSAALIDLPLEQLLEVAVVRTASRLPQPISDAPSAVVVLTSREIREYGWRTLADALATLPGLYVTSDRNYSYLGARGFSRPGDYDSRFLLMIDGYRTNDSVYDQAAIGTEALLDMDLVDRIEYVPGPGAAVYGSNAFFGVINVITRNGRDLAGPQAAVAVGSYGERKARFSYGWNDNEGRDLLVSVTDANRRGQDLYYPEFDTAAQNGGVARRLDYDRSRNFFLKASSGDLTVSAAHSERTKGVPTASFGSVFNAPNQTRDNQTFVNASYQRRLSDDVALGGQAYWGRYDYEGVGTYPGEPPTRNVDGDRAIWWGGDLHATFTQLARQKIVIGMDVRRDARRDQYNFDIQPYTQYMDDKRTGDRRGVYFEDEIRLPAGFLLNLGARYDNDNVTGGHFNPRIALNYAITPRSTAKLIYGTAYRAPNAYELYYSVPGEAGQLPNPDLRAERISTRELVLDHAYARTGRATLSVFHYAVRDLISLTTDPDSGSLIYQNLDRIKTIGAELSIVHTFTRGARLRASYAWQRAQDATTGERLDNSPSQLVKVNLTTPVLREDIRLGSEMQCTSGRLTANAATGGACIANLTLSSTRLIPRAAVSLSLYNAFDKKYADPAGPAFVQEALQRQSRSLRAKLAYEF</sequence>
<evidence type="ECO:0000256" key="9">
    <source>
        <dbReference type="ARBA" id="ARBA00023170"/>
    </source>
</evidence>
<keyword evidence="16" id="KW-1185">Reference proteome</keyword>
<dbReference type="Proteomes" id="UP000542125">
    <property type="component" value="Unassembled WGS sequence"/>
</dbReference>
<dbReference type="GO" id="GO:0009279">
    <property type="term" value="C:cell outer membrane"/>
    <property type="evidence" value="ECO:0007669"/>
    <property type="project" value="UniProtKB-SubCell"/>
</dbReference>